<keyword evidence="3" id="KW-1185">Reference proteome</keyword>
<comment type="caution">
    <text evidence="2">The sequence shown here is derived from an EMBL/GenBank/DDBJ whole genome shotgun (WGS) entry which is preliminary data.</text>
</comment>
<organism evidence="2 3">
    <name type="scientific">Thalictrum thalictroides</name>
    <name type="common">Rue-anemone</name>
    <name type="synonym">Anemone thalictroides</name>
    <dbReference type="NCBI Taxonomy" id="46969"/>
    <lineage>
        <taxon>Eukaryota</taxon>
        <taxon>Viridiplantae</taxon>
        <taxon>Streptophyta</taxon>
        <taxon>Embryophyta</taxon>
        <taxon>Tracheophyta</taxon>
        <taxon>Spermatophyta</taxon>
        <taxon>Magnoliopsida</taxon>
        <taxon>Ranunculales</taxon>
        <taxon>Ranunculaceae</taxon>
        <taxon>Thalictroideae</taxon>
        <taxon>Thalictrum</taxon>
    </lineage>
</organism>
<feature type="compositionally biased region" description="Basic and acidic residues" evidence="1">
    <location>
        <begin position="1"/>
        <end position="12"/>
    </location>
</feature>
<feature type="region of interest" description="Disordered" evidence="1">
    <location>
        <begin position="1"/>
        <end position="51"/>
    </location>
</feature>
<reference evidence="2 3" key="1">
    <citation type="submission" date="2020-06" db="EMBL/GenBank/DDBJ databases">
        <title>Transcriptomic and genomic resources for Thalictrum thalictroides and T. hernandezii: Facilitating candidate gene discovery in an emerging model plant lineage.</title>
        <authorList>
            <person name="Arias T."/>
            <person name="Riano-Pachon D.M."/>
            <person name="Di Stilio V.S."/>
        </authorList>
    </citation>
    <scope>NUCLEOTIDE SEQUENCE [LARGE SCALE GENOMIC DNA]</scope>
    <source>
        <strain evidence="3">cv. WT478/WT964</strain>
        <tissue evidence="2">Leaves</tissue>
    </source>
</reference>
<evidence type="ECO:0000313" key="3">
    <source>
        <dbReference type="Proteomes" id="UP000554482"/>
    </source>
</evidence>
<protein>
    <submittedName>
        <fullName evidence="2">Uncharacterized protein</fullName>
    </submittedName>
</protein>
<dbReference type="AlphaFoldDB" id="A0A7J6VCQ6"/>
<accession>A0A7J6VCQ6</accession>
<name>A0A7J6VCQ6_THATH</name>
<evidence type="ECO:0000256" key="1">
    <source>
        <dbReference type="SAM" id="MobiDB-lite"/>
    </source>
</evidence>
<dbReference type="Proteomes" id="UP000554482">
    <property type="component" value="Unassembled WGS sequence"/>
</dbReference>
<feature type="compositionally biased region" description="Polar residues" evidence="1">
    <location>
        <begin position="37"/>
        <end position="47"/>
    </location>
</feature>
<evidence type="ECO:0000313" key="2">
    <source>
        <dbReference type="EMBL" id="KAF5182894.1"/>
    </source>
</evidence>
<proteinExistence type="predicted"/>
<dbReference type="EMBL" id="JABWDY010034163">
    <property type="protein sequence ID" value="KAF5182894.1"/>
    <property type="molecule type" value="Genomic_DNA"/>
</dbReference>
<sequence>MCTLNNKEKTEGLNEQNQTSNDEQSIGFGDSSREIENSVNGNRSNGSEVGLSKRLRNILSDEGDGDMLLQEND</sequence>
<gene>
    <name evidence="2" type="ORF">FRX31_027518</name>
</gene>
<feature type="compositionally biased region" description="Polar residues" evidence="1">
    <location>
        <begin position="13"/>
        <end position="24"/>
    </location>
</feature>